<dbReference type="Gene3D" id="3.40.50.150">
    <property type="entry name" value="Vaccinia Virus protein VP39"/>
    <property type="match status" value="1"/>
</dbReference>
<dbReference type="SUPFAM" id="SSF53335">
    <property type="entry name" value="S-adenosyl-L-methionine-dependent methyltransferases"/>
    <property type="match status" value="1"/>
</dbReference>
<keyword evidence="5" id="KW-0067">ATP-binding</keyword>
<evidence type="ECO:0000256" key="5">
    <source>
        <dbReference type="ARBA" id="ARBA00022840"/>
    </source>
</evidence>
<sequence>MSRLQARSRNAVNSDSEDDLALKPPPRRQTRSITNSPKKPSSLSRENPTPAQDDEADDEDEEIDVLTTQSPSVRNARANARTPKSRGVSARKTPVGSASQRKNGGKRQTPSKSQAAASSSQAAIQVDSDVSDSELIVPGFPEGRRWLHSVRMPIRTPNKQRAISDFFKPHTLLQKKPAAPTLAPTVPTTIASDSSPSNPPSDDDPDDAQLSSPVAISPLASRSPSPSGSSAMANKRPGRAAAKKGRLLSRVLTSRKDVDTDEPSDVSDFAVSNESSQGESSDVESGESSASPTGESSGAESGFGSHPPPKRRKRLTDASSPLAKSAPKQLVRKRRVENRDTTFKGADRVLFPELNNIKNDDDNENEDAMEGVQTEASSDTSRRAKAPKKKPTGTQVIKPETYVYKNGLALHEKPISKIEDIFADMTDRALAKMSKSKDDKTFLDFLEHMNGRKLRVATMCSGTESPILALNLVSEALKSRGHNFEIDHKFSAEIVPFKQAYIERNFSPPIIFRDIKELSIPGAVDATTAYGSKAKIPNNIDILITGFSCVDFSGLNSTKRVIEECGESGDTFFAMRDYARIFRPKIIILENVMGAPWLRISDYMAAIGYACKHHFVDTKNYYVPHTRQRGYMMCIDMYDKVKNDKRNNTEKKLVKDLEFGEYMKKFGQNAIETYSRRMDFFKRPASSSVEAFLLDEDDPRVIAGRAEMTKGNAVEGRKRVVDWTRCQGRHEDYRFRMGLGARRYLTNWEDGGSCTPRDNWWNDWWKAQVERIWDHMEMSYLRAMVRGYDLEYKFRIIDFSQNIDRSLDTGGSGLTGCVTPTGIPYSSMRGGPLIGVEALALQGLPVDSLILTRESQAKLQDLAGNAMSSTVVGAAILSALIARFDVFERGDGIQEANAAPEITQTIDDPKANFFTTRFDAHVPLSAAAAIKAANQSYRACYCEGRAGVTVAALQKCKACGHTTCIKCGVSPKHDYAKFSPTRIAPSEFEQQLKNALPMKVLLAGISIDDIIEAREDSGISFSTADKKAFELSRDHVAQALESELRFHSLKRTEIWVVSYESTYSRLDLVFFLGHAEWRLYAKPDVDLPANDALREALQYPIARMRPTGDDLVTGQWQIWIPKAYKFNASVEGLGVPVPSFHNVVGIAAAADSFVFPQYEITMPVDAEDYLEVDLSGVYTLQEDCGMSQGSLHVKVNAADPEKRTFLFHDPDRLGNHDDDTFVFSEDKRRLQHGEVRSRFARVDKKWRQPKFEMSLDGGVEVIKKGNKKLSVSQARHLDPMTCYVDGQWLDIENASLDLAHGTASGQFSRAAEDFSIVTSLNDCCEAHVVLQCEAALPEGEFSKYRKDHWLEIGELEQKQFFSEYAWLTEKARTIPGLDTWREIENQLASHRCATCAPAIPNMKWRLDEKRKIVPFEDPTEAAPFEIAMKSRPSPLVTQVCIDDAGIVDLKLAVNPQTLIHRAAAKLLGDDATSATLEWRLVTDYVAPPKMVFPAFALKNNDGDKPSTNPPRFKFTLRPEQQRSLHWMVQQEGENVEPFVEEEVEEASIPLLGWRAEGRASRAKVIRGGVLADQVGYGKTVTTLGLIDMQRTSDEKSSKEDIHGLIPIKATLILVPSQLPDQWYSEVRKFLPGSYKVTVLKSLASVDKYSVEDFQQADIIIASWSICEGDNYLFKLAQFAGVLELPEKAPARAQSAWYANAMKKVAENVEVLKSKPSSLKKHIDSQLTEEGKSATDVEAYVPSKRLRGQAYQDYKERLQLQKTRLETATDLFGQDALKVDVKADKKPETKKEFTVKPRKDIFGLTKLTKTNNYKGMRSPIFEIFRFSRVVVDEYAYVAGEESLTIANLKAAAKWVLSGTPPLQDFLDVKCMSRFLGINLGIDDFTTGVMNAQNIKTMTRNMTSGEEFRTFNQKQSFAWHENRHKLAQRFLDKFVRQNIADIEAINGSVHIMPAILPAAERAIYLELQQLLAASDFKMTKGKRAMENDRMKRIRELLGQSDSVGEALMKCASHFTLDELHDGLNNAPDACAVIVGIRNKQLDDLEIDLNKTLRQAEYLHLSCEEPCDQYVSLKRQVESNHYGDVDACNAIFMAMKEAARRSSHDDWEEFYMTQEERDIVLAAEGRAKPGSKKAKPTKKRKRADSESDGISSADAPEDTQKLLPLLPYGRNGNIEYAHTALRDVTNVLRKMVIEYVSRKRCLRFFDYVRNLQKHYTNLRLGNEAGAGCTCSKCEKTGLSPEEISILSQCGHTACDGCRATHEKMFYNNLAAKEECLVVGCSAINKQWQVIKAPELGVEDDSTRKGRHYGKKIEDIISLVKNIPDTEQVLLFVQFTDLLDKIVGAFKDKRITYLSLDRGDPAKTLTKFQTETGKEKSKVLILNIGDASAAGSNLTNANHIIFVSPYLTDREQTYKAAMTQAVGRARRYGQTKAVHTYHFLSLKTIDVDTFESRNHVILDHENTTPPDYMPYSGFAKSMPMDVTPQAEGLGSKWGSTVVTKGLLAEE</sequence>
<feature type="region of interest" description="Disordered" evidence="6">
    <location>
        <begin position="1"/>
        <end position="145"/>
    </location>
</feature>
<feature type="region of interest" description="Disordered" evidence="6">
    <location>
        <begin position="354"/>
        <end position="394"/>
    </location>
</feature>
<organism evidence="8 9">
    <name type="scientific">Pseudogymnoascus verrucosus</name>
    <dbReference type="NCBI Taxonomy" id="342668"/>
    <lineage>
        <taxon>Eukaryota</taxon>
        <taxon>Fungi</taxon>
        <taxon>Dikarya</taxon>
        <taxon>Ascomycota</taxon>
        <taxon>Pezizomycotina</taxon>
        <taxon>Leotiomycetes</taxon>
        <taxon>Thelebolales</taxon>
        <taxon>Thelebolaceae</taxon>
        <taxon>Pseudogymnoascus</taxon>
    </lineage>
</organism>
<feature type="compositionally biased region" description="Low complexity" evidence="6">
    <location>
        <begin position="208"/>
        <end position="231"/>
    </location>
</feature>
<dbReference type="SUPFAM" id="SSF52540">
    <property type="entry name" value="P-loop containing nucleoside triphosphate hydrolases"/>
    <property type="match status" value="2"/>
</dbReference>
<dbReference type="InterPro" id="IPR014001">
    <property type="entry name" value="Helicase_ATP-bd"/>
</dbReference>
<keyword evidence="2" id="KW-0808">Transferase</keyword>
<feature type="compositionally biased region" description="Low complexity" evidence="6">
    <location>
        <begin position="286"/>
        <end position="305"/>
    </location>
</feature>
<dbReference type="InterPro" id="IPR038718">
    <property type="entry name" value="SNF2-like_sf"/>
</dbReference>
<evidence type="ECO:0000256" key="2">
    <source>
        <dbReference type="ARBA" id="ARBA00022679"/>
    </source>
</evidence>
<dbReference type="Pfam" id="PF00271">
    <property type="entry name" value="Helicase_C"/>
    <property type="match status" value="1"/>
</dbReference>
<dbReference type="Pfam" id="PF00176">
    <property type="entry name" value="SNF2-rel_dom"/>
    <property type="match status" value="1"/>
</dbReference>
<dbReference type="InterPro" id="IPR027417">
    <property type="entry name" value="P-loop_NTPase"/>
</dbReference>
<feature type="compositionally biased region" description="Basic residues" evidence="6">
    <location>
        <begin position="2126"/>
        <end position="2139"/>
    </location>
</feature>
<feature type="region of interest" description="Disordered" evidence="6">
    <location>
        <begin position="174"/>
        <end position="339"/>
    </location>
</feature>
<dbReference type="InterPro" id="IPR029063">
    <property type="entry name" value="SAM-dependent_MTases_sf"/>
</dbReference>
<dbReference type="InterPro" id="IPR001650">
    <property type="entry name" value="Helicase_C-like"/>
</dbReference>
<dbReference type="GO" id="GO:0008168">
    <property type="term" value="F:methyltransferase activity"/>
    <property type="evidence" value="ECO:0007669"/>
    <property type="project" value="UniProtKB-KW"/>
</dbReference>
<dbReference type="InterPro" id="IPR050628">
    <property type="entry name" value="SNF2_RAD54_helicase_TF"/>
</dbReference>
<dbReference type="STRING" id="342668.A0A1B8GKC7"/>
<gene>
    <name evidence="8" type="ORF">VE01_05799</name>
</gene>
<evidence type="ECO:0000256" key="3">
    <source>
        <dbReference type="ARBA" id="ARBA00022741"/>
    </source>
</evidence>
<dbReference type="InterPro" id="IPR049730">
    <property type="entry name" value="SNF2/RAD54-like_C"/>
</dbReference>
<accession>A0A1B8GKC7</accession>
<dbReference type="PANTHER" id="PTHR45626:SF26">
    <property type="entry name" value="FAMILY HELICASE, PUTATIVE (AFU_ORTHOLOGUE AFUA_2G09120)-RELATED"/>
    <property type="match status" value="1"/>
</dbReference>
<evidence type="ECO:0000313" key="9">
    <source>
        <dbReference type="Proteomes" id="UP000091956"/>
    </source>
</evidence>
<dbReference type="InterPro" id="IPR001525">
    <property type="entry name" value="C5_MeTfrase"/>
</dbReference>
<evidence type="ECO:0000256" key="4">
    <source>
        <dbReference type="ARBA" id="ARBA00022801"/>
    </source>
</evidence>
<dbReference type="GO" id="GO:0008094">
    <property type="term" value="F:ATP-dependent activity, acting on DNA"/>
    <property type="evidence" value="ECO:0007669"/>
    <property type="project" value="TreeGrafter"/>
</dbReference>
<feature type="domain" description="Helicase C-terminal" evidence="7">
    <location>
        <begin position="2308"/>
        <end position="2473"/>
    </location>
</feature>
<dbReference type="Pfam" id="PF00145">
    <property type="entry name" value="DNA_methylase"/>
    <property type="match status" value="1"/>
</dbReference>
<proteinExistence type="predicted"/>
<dbReference type="GeneID" id="28839185"/>
<feature type="compositionally biased region" description="Low complexity" evidence="6">
    <location>
        <begin position="177"/>
        <end position="196"/>
    </location>
</feature>
<keyword evidence="4" id="KW-0378">Hydrolase</keyword>
<feature type="region of interest" description="Disordered" evidence="6">
    <location>
        <begin position="2119"/>
        <end position="2153"/>
    </location>
</feature>
<evidence type="ECO:0000259" key="7">
    <source>
        <dbReference type="PROSITE" id="PS51194"/>
    </source>
</evidence>
<feature type="compositionally biased region" description="Basic residues" evidence="6">
    <location>
        <begin position="236"/>
        <end position="247"/>
    </location>
</feature>
<dbReference type="GO" id="GO:0005524">
    <property type="term" value="F:ATP binding"/>
    <property type="evidence" value="ECO:0007669"/>
    <property type="project" value="UniProtKB-KW"/>
</dbReference>
<reference evidence="9" key="2">
    <citation type="journal article" date="2018" name="Nat. Commun.">
        <title>Extreme sensitivity to ultraviolet light in the fungal pathogen causing white-nose syndrome of bats.</title>
        <authorList>
            <person name="Palmer J.M."/>
            <person name="Drees K.P."/>
            <person name="Foster J.T."/>
            <person name="Lindner D.L."/>
        </authorList>
    </citation>
    <scope>NUCLEOTIDE SEQUENCE [LARGE SCALE GENOMIC DNA]</scope>
    <source>
        <strain evidence="9">UAMH 10579</strain>
    </source>
</reference>
<dbReference type="Proteomes" id="UP000091956">
    <property type="component" value="Unassembled WGS sequence"/>
</dbReference>
<feature type="compositionally biased region" description="Polar residues" evidence="6">
    <location>
        <begin position="1"/>
        <end position="14"/>
    </location>
</feature>
<feature type="compositionally biased region" description="Acidic residues" evidence="6">
    <location>
        <begin position="52"/>
        <end position="64"/>
    </location>
</feature>
<feature type="compositionally biased region" description="Low complexity" evidence="6">
    <location>
        <begin position="111"/>
        <end position="123"/>
    </location>
</feature>
<dbReference type="GO" id="GO:0005634">
    <property type="term" value="C:nucleus"/>
    <property type="evidence" value="ECO:0007669"/>
    <property type="project" value="TreeGrafter"/>
</dbReference>
<dbReference type="GO" id="GO:0006281">
    <property type="term" value="P:DNA repair"/>
    <property type="evidence" value="ECO:0007669"/>
    <property type="project" value="TreeGrafter"/>
</dbReference>
<evidence type="ECO:0000256" key="1">
    <source>
        <dbReference type="ARBA" id="ARBA00022603"/>
    </source>
</evidence>
<keyword evidence="3" id="KW-0547">Nucleotide-binding</keyword>
<evidence type="ECO:0000313" key="8">
    <source>
        <dbReference type="EMBL" id="OBT96289.1"/>
    </source>
</evidence>
<dbReference type="InterPro" id="IPR000330">
    <property type="entry name" value="SNF2_N"/>
</dbReference>
<dbReference type="GO" id="GO:0016787">
    <property type="term" value="F:hydrolase activity"/>
    <property type="evidence" value="ECO:0007669"/>
    <property type="project" value="UniProtKB-KW"/>
</dbReference>
<name>A0A1B8GKC7_9PEZI</name>
<keyword evidence="9" id="KW-1185">Reference proteome</keyword>
<evidence type="ECO:0000256" key="6">
    <source>
        <dbReference type="SAM" id="MobiDB-lite"/>
    </source>
</evidence>
<dbReference type="RefSeq" id="XP_018130022.1">
    <property type="nucleotide sequence ID" value="XM_018275257.2"/>
</dbReference>
<dbReference type="OrthoDB" id="423221at2759"/>
<keyword evidence="1" id="KW-0489">Methyltransferase</keyword>
<feature type="compositionally biased region" description="Polar residues" evidence="6">
    <location>
        <begin position="96"/>
        <end position="110"/>
    </location>
</feature>
<dbReference type="CDD" id="cd18793">
    <property type="entry name" value="SF2_C_SNF"/>
    <property type="match status" value="1"/>
</dbReference>
<dbReference type="PANTHER" id="PTHR45626">
    <property type="entry name" value="TRANSCRIPTION TERMINATION FACTOR 2-RELATED"/>
    <property type="match status" value="1"/>
</dbReference>
<reference evidence="8 9" key="1">
    <citation type="submission" date="2016-03" db="EMBL/GenBank/DDBJ databases">
        <title>Comparative genomics of Pseudogymnoascus destructans, the fungus causing white-nose syndrome of bats.</title>
        <authorList>
            <person name="Palmer J.M."/>
            <person name="Drees K.P."/>
            <person name="Foster J.T."/>
            <person name="Lindner D.L."/>
        </authorList>
    </citation>
    <scope>NUCLEOTIDE SEQUENCE [LARGE SCALE GENOMIC DNA]</scope>
    <source>
        <strain evidence="8 9">UAMH 10579</strain>
    </source>
</reference>
<dbReference type="GO" id="GO:0032259">
    <property type="term" value="P:methylation"/>
    <property type="evidence" value="ECO:0007669"/>
    <property type="project" value="UniProtKB-KW"/>
</dbReference>
<dbReference type="Gene3D" id="3.40.50.300">
    <property type="entry name" value="P-loop containing nucleotide triphosphate hydrolases"/>
    <property type="match status" value="1"/>
</dbReference>
<dbReference type="PROSITE" id="PS51194">
    <property type="entry name" value="HELICASE_CTER"/>
    <property type="match status" value="1"/>
</dbReference>
<feature type="compositionally biased region" description="Polar residues" evidence="6">
    <location>
        <begin position="31"/>
        <end position="50"/>
    </location>
</feature>
<dbReference type="SMART" id="SM00487">
    <property type="entry name" value="DEXDc"/>
    <property type="match status" value="1"/>
</dbReference>
<protein>
    <recommendedName>
        <fullName evidence="7">Helicase C-terminal domain-containing protein</fullName>
    </recommendedName>
</protein>
<dbReference type="EMBL" id="KV460229">
    <property type="protein sequence ID" value="OBT96289.1"/>
    <property type="molecule type" value="Genomic_DNA"/>
</dbReference>
<dbReference type="Gene3D" id="3.40.50.10810">
    <property type="entry name" value="Tandem AAA-ATPase domain"/>
    <property type="match status" value="1"/>
</dbReference>